<feature type="compositionally biased region" description="Acidic residues" evidence="1">
    <location>
        <begin position="334"/>
        <end position="349"/>
    </location>
</feature>
<reference evidence="2 3" key="1">
    <citation type="journal article" date="2008" name="Nature">
        <title>The genome of Laccaria bicolor provides insights into mycorrhizal symbiosis.</title>
        <authorList>
            <person name="Martin F."/>
            <person name="Aerts A."/>
            <person name="Ahren D."/>
            <person name="Brun A."/>
            <person name="Danchin E.G.J."/>
            <person name="Duchaussoy F."/>
            <person name="Gibon J."/>
            <person name="Kohler A."/>
            <person name="Lindquist E."/>
            <person name="Pereda V."/>
            <person name="Salamov A."/>
            <person name="Shapiro H.J."/>
            <person name="Wuyts J."/>
            <person name="Blaudez D."/>
            <person name="Buee M."/>
            <person name="Brokstein P."/>
            <person name="Canbaeck B."/>
            <person name="Cohen D."/>
            <person name="Courty P.E."/>
            <person name="Coutinho P.M."/>
            <person name="Delaruelle C."/>
            <person name="Detter J.C."/>
            <person name="Deveau A."/>
            <person name="DiFazio S."/>
            <person name="Duplessis S."/>
            <person name="Fraissinet-Tachet L."/>
            <person name="Lucic E."/>
            <person name="Frey-Klett P."/>
            <person name="Fourrey C."/>
            <person name="Feussner I."/>
            <person name="Gay G."/>
            <person name="Grimwood J."/>
            <person name="Hoegger P.J."/>
            <person name="Jain P."/>
            <person name="Kilaru S."/>
            <person name="Labbe J."/>
            <person name="Lin Y.C."/>
            <person name="Legue V."/>
            <person name="Le Tacon F."/>
            <person name="Marmeisse R."/>
            <person name="Melayah D."/>
            <person name="Montanini B."/>
            <person name="Muratet M."/>
            <person name="Nehls U."/>
            <person name="Niculita-Hirzel H."/>
            <person name="Oudot-Le Secq M.P."/>
            <person name="Peter M."/>
            <person name="Quesneville H."/>
            <person name="Rajashekar B."/>
            <person name="Reich M."/>
            <person name="Rouhier N."/>
            <person name="Schmutz J."/>
            <person name="Yin T."/>
            <person name="Chalot M."/>
            <person name="Henrissat B."/>
            <person name="Kuees U."/>
            <person name="Lucas S."/>
            <person name="Van de Peer Y."/>
            <person name="Podila G.K."/>
            <person name="Polle A."/>
            <person name="Pukkila P.J."/>
            <person name="Richardson P.M."/>
            <person name="Rouze P."/>
            <person name="Sanders I.R."/>
            <person name="Stajich J.E."/>
            <person name="Tunlid A."/>
            <person name="Tuskan G."/>
            <person name="Grigoriev I.V."/>
        </authorList>
    </citation>
    <scope>NUCLEOTIDE SEQUENCE [LARGE SCALE GENOMIC DNA]</scope>
    <source>
        <strain evidence="3">S238N-H82 / ATCC MYA-4686</strain>
    </source>
</reference>
<sequence>MDRKRPVLGGSVRFPQYLALNGALKGNTRYRFAFTEGGYRSYHGRRPKRGGRSAADDRTTMLDKETGFWVPIPANYTAPHTPEDLIEAENDIRIQDRRCIAYVHPETRKAFKELNASREPGDPEIHPLHVYDISEGEEAALVAGLKGEEAAYKFRKPWEEGHSRYQGSLPQEGAQNAADRRTEMWDNETQMYCMLPAGYMAPHDPQDYVDAVNHELARAEQHRRSAIILARRQLRPRKEEGKKEKVTALEDWEAPDPMIESDVTGSDYEEGRREEEKTRDWHKSRGQSVTDTEEDDTKIDEEDAKEEPDLECEEEEAREEEEQRSKGKKPLVTDTEEEDERDLERDEQEEARSKAARLLLSTMKTEGKVHTSSAHWKDLTASYTPSQLDAASILSSYGLTLIPDALLPDLEEVSSTKPSLLETALYPMFGQVVWQVAHRLGHLYGRSSDFAMEKAGLLRKEKRAPNRYNLFKTFASRTKPEEGDHEGLQLWNRATNEEYKKLMEGATTKEEKDERMQEAVSFIKNQVNEEGTNVCDANLRFASHMKEIRDLITNIKRRDKSFDIAGILVYSGRNLTAAMHADQQIKQSMEELNVTPSTTASSSMARARTSLASALKKEASSDKDVLPYTKERQKQFTRLFLDLLNGCLAEKDRRTSAPWTTWPNLAYQFKLVITGWDSAMVDIAFCPGFAPTKITSSQWKHLSTLIVKKLLVVKPWSDGKLTDAAENRTHTTQWLPISHNKVNHQPLRRMLEEKETGSSGDSGTLSIRVPRIRGRTETCKRRKTLGRQTGAAASGRRNTNQPDCKVKQKTGLPRSPIGCTSKRRFRAGLGRGMIAMGVPSPVQEQRLIPESEACFGEIPVIINSEGLPMVFVKDSTKWVRHNCSISAPTKKRDQKGDTSSPVSSFPSSPALSTKKRSHDTAMASPEEELKHKSTREYRPLPKQPEVEPPAKRQRHVSFTSLPDNMFYTKLRRAEHPISFFDPLKNQKTPASSSRSVSQPFASSSGHVASSSRSVSQPFASTSGHARVSGKRAGPGKNSQDSAVSPPFAFVHLHTSLHPFFLFSIKALA</sequence>
<dbReference type="GeneID" id="6070759"/>
<feature type="region of interest" description="Disordered" evidence="1">
    <location>
        <begin position="980"/>
        <end position="1040"/>
    </location>
</feature>
<feature type="region of interest" description="Disordered" evidence="1">
    <location>
        <begin position="237"/>
        <end position="352"/>
    </location>
</feature>
<dbReference type="RefSeq" id="XP_001874706.1">
    <property type="nucleotide sequence ID" value="XM_001874671.1"/>
</dbReference>
<evidence type="ECO:0000256" key="1">
    <source>
        <dbReference type="SAM" id="MobiDB-lite"/>
    </source>
</evidence>
<dbReference type="EMBL" id="DS547092">
    <property type="protein sequence ID" value="EDR14147.1"/>
    <property type="molecule type" value="Genomic_DNA"/>
</dbReference>
<feature type="compositionally biased region" description="Basic and acidic residues" evidence="1">
    <location>
        <begin position="237"/>
        <end position="248"/>
    </location>
</feature>
<name>B0CUS5_LACBS</name>
<gene>
    <name evidence="2" type="ORF">LACBIDRAFT_321963</name>
</gene>
<feature type="compositionally biased region" description="Basic and acidic residues" evidence="1">
    <location>
        <begin position="269"/>
        <end position="283"/>
    </location>
</feature>
<protein>
    <submittedName>
        <fullName evidence="2">Predicted protein</fullName>
    </submittedName>
</protein>
<feature type="compositionally biased region" description="Low complexity" evidence="1">
    <location>
        <begin position="899"/>
        <end position="912"/>
    </location>
</feature>
<proteinExistence type="predicted"/>
<dbReference type="KEGG" id="lbc:LACBIDRAFT_321963"/>
<evidence type="ECO:0000313" key="3">
    <source>
        <dbReference type="Proteomes" id="UP000001194"/>
    </source>
</evidence>
<feature type="compositionally biased region" description="Polar residues" evidence="1">
    <location>
        <begin position="985"/>
        <end position="1000"/>
    </location>
</feature>
<organism evidence="3">
    <name type="scientific">Laccaria bicolor (strain S238N-H82 / ATCC MYA-4686)</name>
    <name type="common">Bicoloured deceiver</name>
    <name type="synonym">Laccaria laccata var. bicolor</name>
    <dbReference type="NCBI Taxonomy" id="486041"/>
    <lineage>
        <taxon>Eukaryota</taxon>
        <taxon>Fungi</taxon>
        <taxon>Dikarya</taxon>
        <taxon>Basidiomycota</taxon>
        <taxon>Agaricomycotina</taxon>
        <taxon>Agaricomycetes</taxon>
        <taxon>Agaricomycetidae</taxon>
        <taxon>Agaricales</taxon>
        <taxon>Agaricineae</taxon>
        <taxon>Hydnangiaceae</taxon>
        <taxon>Laccaria</taxon>
    </lineage>
</organism>
<feature type="compositionally biased region" description="Acidic residues" evidence="1">
    <location>
        <begin position="291"/>
        <end position="322"/>
    </location>
</feature>
<dbReference type="Proteomes" id="UP000001194">
    <property type="component" value="Unassembled WGS sequence"/>
</dbReference>
<feature type="region of interest" description="Disordered" evidence="1">
    <location>
        <begin position="784"/>
        <end position="820"/>
    </location>
</feature>
<feature type="compositionally biased region" description="Basic and acidic residues" evidence="1">
    <location>
        <begin position="927"/>
        <end position="950"/>
    </location>
</feature>
<dbReference type="InParanoid" id="B0CUS5"/>
<dbReference type="AlphaFoldDB" id="B0CUS5"/>
<dbReference type="OrthoDB" id="2689409at2759"/>
<evidence type="ECO:0000313" key="2">
    <source>
        <dbReference type="EMBL" id="EDR14147.1"/>
    </source>
</evidence>
<dbReference type="HOGENOM" id="CLU_276596_0_0_1"/>
<feature type="region of interest" description="Disordered" evidence="1">
    <location>
        <begin position="885"/>
        <end position="958"/>
    </location>
</feature>
<keyword evidence="3" id="KW-1185">Reference proteome</keyword>
<feature type="compositionally biased region" description="Low complexity" evidence="1">
    <location>
        <begin position="1001"/>
        <end position="1020"/>
    </location>
</feature>
<accession>B0CUS5</accession>